<dbReference type="AlphaFoldDB" id="A0A804U829"/>
<evidence type="ECO:0000256" key="1">
    <source>
        <dbReference type="SAM" id="MobiDB-lite"/>
    </source>
</evidence>
<feature type="compositionally biased region" description="Basic residues" evidence="1">
    <location>
        <begin position="265"/>
        <end position="275"/>
    </location>
</feature>
<reference evidence="2" key="2">
    <citation type="submission" date="2019-07" db="EMBL/GenBank/DDBJ databases">
        <authorList>
            <person name="Seetharam A."/>
            <person name="Woodhouse M."/>
            <person name="Cannon E."/>
        </authorList>
    </citation>
    <scope>NUCLEOTIDE SEQUENCE [LARGE SCALE GENOMIC DNA]</scope>
    <source>
        <strain evidence="2">cv. B73</strain>
    </source>
</reference>
<dbReference type="Proteomes" id="UP000007305">
    <property type="component" value="Chromosome 5"/>
</dbReference>
<proteinExistence type="predicted"/>
<name>A0A804U829_MAIZE</name>
<organism evidence="2 3">
    <name type="scientific">Zea mays</name>
    <name type="common">Maize</name>
    <dbReference type="NCBI Taxonomy" id="4577"/>
    <lineage>
        <taxon>Eukaryota</taxon>
        <taxon>Viridiplantae</taxon>
        <taxon>Streptophyta</taxon>
        <taxon>Embryophyta</taxon>
        <taxon>Tracheophyta</taxon>
        <taxon>Spermatophyta</taxon>
        <taxon>Magnoliopsida</taxon>
        <taxon>Liliopsida</taxon>
        <taxon>Poales</taxon>
        <taxon>Poaceae</taxon>
        <taxon>PACMAD clade</taxon>
        <taxon>Panicoideae</taxon>
        <taxon>Andropogonodae</taxon>
        <taxon>Andropogoneae</taxon>
        <taxon>Tripsacinae</taxon>
        <taxon>Zea</taxon>
    </lineage>
</organism>
<sequence>MEVVPSLGERRGWRTRMFHAKVYVVTVDPPSPWTGHSVTGFAVRAFLCRFAFAHASRSIGGHGLRCIGASEIARRSSRTSPSCCSSRIAMWLPKFSAGGSSPARQPASSPARRPASSTTRRPAADATRQPTGRTDPRTNGSPAPDRSSARGLLGGRISGAWRVDLHQRGILLLHRRGGLLLRRRGGLRRTRRGSLPGGRIRGRTDLRRLTDLRRAAYRVDGSPVPGGQMRQPVGLLQAGGSSPAWRPASSPARRPTSSPAQQPLLHRRGGLRRTRRGDLPGGRIRGRSSAAPCLCCSVA</sequence>
<feature type="region of interest" description="Disordered" evidence="1">
    <location>
        <begin position="95"/>
        <end position="151"/>
    </location>
</feature>
<dbReference type="InParanoid" id="A0A804U829"/>
<dbReference type="EnsemblPlants" id="Zm00001eb239880_T001">
    <property type="protein sequence ID" value="Zm00001eb239880_P001"/>
    <property type="gene ID" value="Zm00001eb239880"/>
</dbReference>
<keyword evidence="3" id="KW-1185">Reference proteome</keyword>
<feature type="compositionally biased region" description="Polar residues" evidence="1">
    <location>
        <begin position="128"/>
        <end position="141"/>
    </location>
</feature>
<accession>A0A804U829</accession>
<dbReference type="Gramene" id="Zm00001eb239880_T001">
    <property type="protein sequence ID" value="Zm00001eb239880_P001"/>
    <property type="gene ID" value="Zm00001eb239880"/>
</dbReference>
<reference evidence="2" key="3">
    <citation type="submission" date="2021-05" db="UniProtKB">
        <authorList>
            <consortium name="EnsemblPlants"/>
        </authorList>
    </citation>
    <scope>IDENTIFICATION</scope>
    <source>
        <strain evidence="2">cv. B73</strain>
    </source>
</reference>
<protein>
    <submittedName>
        <fullName evidence="2">Uncharacterized protein</fullName>
    </submittedName>
</protein>
<feature type="region of interest" description="Disordered" evidence="1">
    <location>
        <begin position="219"/>
        <end position="288"/>
    </location>
</feature>
<feature type="compositionally biased region" description="Low complexity" evidence="1">
    <location>
        <begin position="96"/>
        <end position="121"/>
    </location>
</feature>
<evidence type="ECO:0000313" key="2">
    <source>
        <dbReference type="EnsemblPlants" id="Zm00001eb239880_P001"/>
    </source>
</evidence>
<reference evidence="3" key="1">
    <citation type="journal article" date="2009" name="Science">
        <title>The B73 maize genome: complexity, diversity, and dynamics.</title>
        <authorList>
            <person name="Schnable P.S."/>
            <person name="Ware D."/>
            <person name="Fulton R.S."/>
            <person name="Stein J.C."/>
            <person name="Wei F."/>
            <person name="Pasternak S."/>
            <person name="Liang C."/>
            <person name="Zhang J."/>
            <person name="Fulton L."/>
            <person name="Graves T.A."/>
            <person name="Minx P."/>
            <person name="Reily A.D."/>
            <person name="Courtney L."/>
            <person name="Kruchowski S.S."/>
            <person name="Tomlinson C."/>
            <person name="Strong C."/>
            <person name="Delehaunty K."/>
            <person name="Fronick C."/>
            <person name="Courtney B."/>
            <person name="Rock S.M."/>
            <person name="Belter E."/>
            <person name="Du F."/>
            <person name="Kim K."/>
            <person name="Abbott R.M."/>
            <person name="Cotton M."/>
            <person name="Levy A."/>
            <person name="Marchetto P."/>
            <person name="Ochoa K."/>
            <person name="Jackson S.M."/>
            <person name="Gillam B."/>
            <person name="Chen W."/>
            <person name="Yan L."/>
            <person name="Higginbotham J."/>
            <person name="Cardenas M."/>
            <person name="Waligorski J."/>
            <person name="Applebaum E."/>
            <person name="Phelps L."/>
            <person name="Falcone J."/>
            <person name="Kanchi K."/>
            <person name="Thane T."/>
            <person name="Scimone A."/>
            <person name="Thane N."/>
            <person name="Henke J."/>
            <person name="Wang T."/>
            <person name="Ruppert J."/>
            <person name="Shah N."/>
            <person name="Rotter K."/>
            <person name="Hodges J."/>
            <person name="Ingenthron E."/>
            <person name="Cordes M."/>
            <person name="Kohlberg S."/>
            <person name="Sgro J."/>
            <person name="Delgado B."/>
            <person name="Mead K."/>
            <person name="Chinwalla A."/>
            <person name="Leonard S."/>
            <person name="Crouse K."/>
            <person name="Collura K."/>
            <person name="Kudrna D."/>
            <person name="Currie J."/>
            <person name="He R."/>
            <person name="Angelova A."/>
            <person name="Rajasekar S."/>
            <person name="Mueller T."/>
            <person name="Lomeli R."/>
            <person name="Scara G."/>
            <person name="Ko A."/>
            <person name="Delaney K."/>
            <person name="Wissotski M."/>
            <person name="Lopez G."/>
            <person name="Campos D."/>
            <person name="Braidotti M."/>
            <person name="Ashley E."/>
            <person name="Golser W."/>
            <person name="Kim H."/>
            <person name="Lee S."/>
            <person name="Lin J."/>
            <person name="Dujmic Z."/>
            <person name="Kim W."/>
            <person name="Talag J."/>
            <person name="Zuccolo A."/>
            <person name="Fan C."/>
            <person name="Sebastian A."/>
            <person name="Kramer M."/>
            <person name="Spiegel L."/>
            <person name="Nascimento L."/>
            <person name="Zutavern T."/>
            <person name="Miller B."/>
            <person name="Ambroise C."/>
            <person name="Muller S."/>
            <person name="Spooner W."/>
            <person name="Narechania A."/>
            <person name="Ren L."/>
            <person name="Wei S."/>
            <person name="Kumari S."/>
            <person name="Faga B."/>
            <person name="Levy M.J."/>
            <person name="McMahan L."/>
            <person name="Van Buren P."/>
            <person name="Vaughn M.W."/>
            <person name="Ying K."/>
            <person name="Yeh C.-T."/>
            <person name="Emrich S.J."/>
            <person name="Jia Y."/>
            <person name="Kalyanaraman A."/>
            <person name="Hsia A.-P."/>
            <person name="Barbazuk W.B."/>
            <person name="Baucom R.S."/>
            <person name="Brutnell T.P."/>
            <person name="Carpita N.C."/>
            <person name="Chaparro C."/>
            <person name="Chia J.-M."/>
            <person name="Deragon J.-M."/>
            <person name="Estill J.C."/>
            <person name="Fu Y."/>
            <person name="Jeddeloh J.A."/>
            <person name="Han Y."/>
            <person name="Lee H."/>
            <person name="Li P."/>
            <person name="Lisch D.R."/>
            <person name="Liu S."/>
            <person name="Liu Z."/>
            <person name="Nagel D.H."/>
            <person name="McCann M.C."/>
            <person name="SanMiguel P."/>
            <person name="Myers A.M."/>
            <person name="Nettleton D."/>
            <person name="Nguyen J."/>
            <person name="Penning B.W."/>
            <person name="Ponnala L."/>
            <person name="Schneider K.L."/>
            <person name="Schwartz D.C."/>
            <person name="Sharma A."/>
            <person name="Soderlund C."/>
            <person name="Springer N.M."/>
            <person name="Sun Q."/>
            <person name="Wang H."/>
            <person name="Waterman M."/>
            <person name="Westerman R."/>
            <person name="Wolfgruber T.K."/>
            <person name="Yang L."/>
            <person name="Yu Y."/>
            <person name="Zhang L."/>
            <person name="Zhou S."/>
            <person name="Zhu Q."/>
            <person name="Bennetzen J.L."/>
            <person name="Dawe R.K."/>
            <person name="Jiang J."/>
            <person name="Jiang N."/>
            <person name="Presting G.G."/>
            <person name="Wessler S.R."/>
            <person name="Aluru S."/>
            <person name="Martienssen R.A."/>
            <person name="Clifton S.W."/>
            <person name="McCombie W.R."/>
            <person name="Wing R.A."/>
            <person name="Wilson R.K."/>
        </authorList>
    </citation>
    <scope>NUCLEOTIDE SEQUENCE [LARGE SCALE GENOMIC DNA]</scope>
    <source>
        <strain evidence="3">cv. B73</strain>
    </source>
</reference>
<evidence type="ECO:0000313" key="3">
    <source>
        <dbReference type="Proteomes" id="UP000007305"/>
    </source>
</evidence>
<feature type="compositionally biased region" description="Low complexity" evidence="1">
    <location>
        <begin position="238"/>
        <end position="260"/>
    </location>
</feature>